<evidence type="ECO:0000313" key="4">
    <source>
        <dbReference type="Proteomes" id="UP000002066"/>
    </source>
</evidence>
<sequence length="315" mass="33384">MTAPSAPGGNRAPSRRALLTAAVATPAAGLAGALAADRPDPDPPADGKAPGAGPAPADGPTETESPDPPGDQAPFRPVLPSDGLVTNEYAFSRPDADDARHSRDWVVTSGSLLARWTFGWTGVPDGEPPGPGSALHTGSSVFRLVSRRRDFGDTAVRCWVYLRPPGATDRTPARDWDGGHLWLRYHSAQELYALSFRRRDGKVVLKRKHPAPGRPADKEGVYTTLATARHALGHDRWHQICGTVSGPRDGRVRITLSLNGRTVLDAEDEDPGRLVTAGGVGLRGDNTEMAFFGFTAGNHTGGRPRAEPPAEGTPR</sequence>
<proteinExistence type="predicted"/>
<organism evidence="3 4">
    <name type="scientific">Streptomyces pratensis (strain ATCC 33331 / IAF-45CD)</name>
    <dbReference type="NCBI Taxonomy" id="591167"/>
    <lineage>
        <taxon>Bacteria</taxon>
        <taxon>Bacillati</taxon>
        <taxon>Actinomycetota</taxon>
        <taxon>Actinomycetes</taxon>
        <taxon>Kitasatosporales</taxon>
        <taxon>Streptomycetaceae</taxon>
        <taxon>Streptomyces</taxon>
    </lineage>
</organism>
<dbReference type="PROSITE" id="PS51318">
    <property type="entry name" value="TAT"/>
    <property type="match status" value="1"/>
</dbReference>
<feature type="region of interest" description="Disordered" evidence="1">
    <location>
        <begin position="1"/>
        <end position="20"/>
    </location>
</feature>
<evidence type="ECO:0000256" key="1">
    <source>
        <dbReference type="SAM" id="MobiDB-lite"/>
    </source>
</evidence>
<accession>A0A8D4BFP2</accession>
<evidence type="ECO:0000256" key="2">
    <source>
        <dbReference type="SAM" id="SignalP"/>
    </source>
</evidence>
<dbReference type="InterPro" id="IPR006311">
    <property type="entry name" value="TAT_signal"/>
</dbReference>
<feature type="chain" id="PRO_5034267093" evidence="2">
    <location>
        <begin position="36"/>
        <end position="315"/>
    </location>
</feature>
<name>A0A8D4BFP2_STRFA</name>
<dbReference type="AlphaFoldDB" id="A0A8D4BFP2"/>
<gene>
    <name evidence="3" type="ordered locus">Sfla_1158</name>
</gene>
<dbReference type="EMBL" id="CP002475">
    <property type="protein sequence ID" value="ADW02610.1"/>
    <property type="molecule type" value="Genomic_DNA"/>
</dbReference>
<feature type="signal peptide" evidence="2">
    <location>
        <begin position="1"/>
        <end position="35"/>
    </location>
</feature>
<dbReference type="OrthoDB" id="3871243at2"/>
<keyword evidence="2" id="KW-0732">Signal</keyword>
<feature type="compositionally biased region" description="Low complexity" evidence="1">
    <location>
        <begin position="46"/>
        <end position="60"/>
    </location>
</feature>
<dbReference type="Proteomes" id="UP000002066">
    <property type="component" value="Chromosome"/>
</dbReference>
<reference evidence="3 4" key="1">
    <citation type="submission" date="2011-01" db="EMBL/GenBank/DDBJ databases">
        <title>Complete sequence of chromosome of Streptomyces flavogriseus ATCC 33331.</title>
        <authorList>
            <consortium name="US DOE Joint Genome Institute"/>
            <person name="Lucas S."/>
            <person name="Copeland A."/>
            <person name="Lapidus A."/>
            <person name="Cheng J.-F."/>
            <person name="Goodwin L."/>
            <person name="Pitluck S."/>
            <person name="Davenport K."/>
            <person name="Detter J.C."/>
            <person name="Han C."/>
            <person name="Tapia R."/>
            <person name="Land M."/>
            <person name="Hauser L."/>
            <person name="Kyrpides N."/>
            <person name="Ivanova N."/>
            <person name="Ovchinnikova G."/>
            <person name="Pagani I."/>
            <person name="Brumm P."/>
            <person name="Mead D."/>
            <person name="Woyke T."/>
        </authorList>
    </citation>
    <scope>NUCLEOTIDE SEQUENCE [LARGE SCALE GENOMIC DNA]</scope>
    <source>
        <strain evidence="4">ATCC 33331 / IAF-45CD</strain>
    </source>
</reference>
<feature type="region of interest" description="Disordered" evidence="1">
    <location>
        <begin position="32"/>
        <end position="82"/>
    </location>
</feature>
<feature type="region of interest" description="Disordered" evidence="1">
    <location>
        <begin position="295"/>
        <end position="315"/>
    </location>
</feature>
<protein>
    <submittedName>
        <fullName evidence="3">Uncharacterized protein</fullName>
    </submittedName>
</protein>
<dbReference type="Gene3D" id="2.60.120.560">
    <property type="entry name" value="Exo-inulinase, domain 1"/>
    <property type="match status" value="1"/>
</dbReference>
<evidence type="ECO:0000313" key="3">
    <source>
        <dbReference type="EMBL" id="ADW02610.1"/>
    </source>
</evidence>
<feature type="compositionally biased region" description="Basic and acidic residues" evidence="1">
    <location>
        <begin position="304"/>
        <end position="315"/>
    </location>
</feature>
<dbReference type="KEGG" id="sfa:Sfla_1158"/>